<dbReference type="PROSITE" id="PS51782">
    <property type="entry name" value="LYSM"/>
    <property type="match status" value="3"/>
</dbReference>
<organism evidence="3 4">
    <name type="scientific">Hanstruepera neustonica</name>
    <dbReference type="NCBI Taxonomy" id="1445657"/>
    <lineage>
        <taxon>Bacteria</taxon>
        <taxon>Pseudomonadati</taxon>
        <taxon>Bacteroidota</taxon>
        <taxon>Flavobacteriia</taxon>
        <taxon>Flavobacteriales</taxon>
        <taxon>Flavobacteriaceae</taxon>
        <taxon>Hanstruepera</taxon>
    </lineage>
</organism>
<evidence type="ECO:0000313" key="3">
    <source>
        <dbReference type="EMBL" id="PNQ73635.1"/>
    </source>
</evidence>
<comment type="caution">
    <text evidence="3">The sequence shown here is derived from an EMBL/GenBank/DDBJ whole genome shotgun (WGS) entry which is preliminary data.</text>
</comment>
<dbReference type="Pfam" id="PF01476">
    <property type="entry name" value="LysM"/>
    <property type="match status" value="4"/>
</dbReference>
<accession>A0A2K1E037</accession>
<proteinExistence type="predicted"/>
<gene>
    <name evidence="3" type="ORF">C1T31_04665</name>
</gene>
<keyword evidence="1" id="KW-0732">Signal</keyword>
<dbReference type="SUPFAM" id="SSF54106">
    <property type="entry name" value="LysM domain"/>
    <property type="match status" value="3"/>
</dbReference>
<feature type="chain" id="PRO_5014400815" evidence="1">
    <location>
        <begin position="22"/>
        <end position="644"/>
    </location>
</feature>
<dbReference type="InterPro" id="IPR018392">
    <property type="entry name" value="LysM"/>
</dbReference>
<dbReference type="AlphaFoldDB" id="A0A2K1E037"/>
<dbReference type="Gene3D" id="3.40.50.2300">
    <property type="match status" value="2"/>
</dbReference>
<dbReference type="RefSeq" id="WP_103051332.1">
    <property type="nucleotide sequence ID" value="NZ_POWF01000002.1"/>
</dbReference>
<dbReference type="EMBL" id="POWF01000002">
    <property type="protein sequence ID" value="PNQ73635.1"/>
    <property type="molecule type" value="Genomic_DNA"/>
</dbReference>
<feature type="domain" description="LysM" evidence="2">
    <location>
        <begin position="90"/>
        <end position="134"/>
    </location>
</feature>
<dbReference type="OrthoDB" id="2149800at2"/>
<dbReference type="CDD" id="cd00118">
    <property type="entry name" value="LysM"/>
    <property type="match status" value="3"/>
</dbReference>
<evidence type="ECO:0000313" key="4">
    <source>
        <dbReference type="Proteomes" id="UP000236641"/>
    </source>
</evidence>
<dbReference type="Proteomes" id="UP000236641">
    <property type="component" value="Unassembled WGS sequence"/>
</dbReference>
<name>A0A2K1E037_9FLAO</name>
<dbReference type="SMART" id="SM00257">
    <property type="entry name" value="LysM"/>
    <property type="match status" value="4"/>
</dbReference>
<keyword evidence="4" id="KW-1185">Reference proteome</keyword>
<reference evidence="3 4" key="1">
    <citation type="submission" date="2018-01" db="EMBL/GenBank/DDBJ databases">
        <title>The draft genome of Hanstruepera neustonica JCM19743.</title>
        <authorList>
            <person name="He R.-H."/>
            <person name="Du Z.-J."/>
        </authorList>
    </citation>
    <scope>NUCLEOTIDE SEQUENCE [LARGE SCALE GENOMIC DNA]</scope>
    <source>
        <strain evidence="3 4">JCM19743</strain>
    </source>
</reference>
<evidence type="ECO:0000256" key="1">
    <source>
        <dbReference type="SAM" id="SignalP"/>
    </source>
</evidence>
<dbReference type="PANTHER" id="PTHR33734">
    <property type="entry name" value="LYSM DOMAIN-CONTAINING GPI-ANCHORED PROTEIN 2"/>
    <property type="match status" value="1"/>
</dbReference>
<sequence>MKQFFYLLAFILTIGCASANAQNYKTHKVKAGETIEEIAKLYNVTPFDIYTLNPDAKKGLKRNAVLIIPKSKISTSTPQAAITKELSGFKEYKVKRKETLYSISKKFDIEQEDIKKHNPFLYADNLRKGDRLKIPVYKRVLEVKEPESTTQQYTVLPKEGKWRIAYKYGITVAELEALNPGMAEVLNPGDKINVPNIKAADQKEVDNQYSYYEVLPKEGFYRLKLKLGLEQEELEALNPELKESGLKVGMVLKIPYSEGVDAASSGLEEVNLGHSINTRETKRIAIMLPFKLNKIDIDSVADTKALMKKDPFLKMSMDFYSGAIVALDSLEKMGASLKIDVYDTKNLASEVSSILNDNDFEEVSAVIGPFMPNNVERVASELRKHNIPVVSPITKNVTLSENVFQSRPSEDLLYDKIVNSIKQDDSIDQIIIIADNDHVKVSDNLKREFPSAPQVYSRKDKEGEEAYFIYDDDILPKLKPGKNVVFLETLSPGLVSNVSSKLNAFITKERQIILVTTNMNDAFEDDEVSNYHLSNLQLEFAAIAKMYNEDDANSFAKNYVNRFGVTPNKVAVRGFDITMDVILRVLNYENLYESVNQAPLTAYVENKFAYKKKFMGGYYNNSVYLVKYQDLKIVEIQDTAENQD</sequence>
<dbReference type="PANTHER" id="PTHR33734:SF22">
    <property type="entry name" value="MEMBRANE-BOUND LYTIC MUREIN TRANSGLYCOSYLASE D"/>
    <property type="match status" value="1"/>
</dbReference>
<protein>
    <submittedName>
        <fullName evidence="3">Peptidoglycan-binding protein</fullName>
    </submittedName>
</protein>
<feature type="signal peptide" evidence="1">
    <location>
        <begin position="1"/>
        <end position="21"/>
    </location>
</feature>
<dbReference type="Gene3D" id="3.10.350.10">
    <property type="entry name" value="LysM domain"/>
    <property type="match status" value="3"/>
</dbReference>
<evidence type="ECO:0000259" key="2">
    <source>
        <dbReference type="PROSITE" id="PS51782"/>
    </source>
</evidence>
<dbReference type="SUPFAM" id="SSF53822">
    <property type="entry name" value="Periplasmic binding protein-like I"/>
    <property type="match status" value="1"/>
</dbReference>
<dbReference type="InterPro" id="IPR028082">
    <property type="entry name" value="Peripla_BP_I"/>
</dbReference>
<dbReference type="InterPro" id="IPR036779">
    <property type="entry name" value="LysM_dom_sf"/>
</dbReference>
<feature type="domain" description="LysM" evidence="2">
    <location>
        <begin position="151"/>
        <end position="194"/>
    </location>
</feature>
<feature type="domain" description="LysM" evidence="2">
    <location>
        <begin position="25"/>
        <end position="75"/>
    </location>
</feature>
<dbReference type="PROSITE" id="PS51257">
    <property type="entry name" value="PROKAR_LIPOPROTEIN"/>
    <property type="match status" value="1"/>
</dbReference>